<dbReference type="PANTHER" id="PTHR43283:SF7">
    <property type="entry name" value="BETA-LACTAMASE-RELATED DOMAIN-CONTAINING PROTEIN"/>
    <property type="match status" value="1"/>
</dbReference>
<comment type="caution">
    <text evidence="2">The sequence shown here is derived from an EMBL/GenBank/DDBJ whole genome shotgun (WGS) entry which is preliminary data.</text>
</comment>
<evidence type="ECO:0000259" key="1">
    <source>
        <dbReference type="Pfam" id="PF00144"/>
    </source>
</evidence>
<organism evidence="2 3">
    <name type="scientific">Candidatus Abyssobacteria bacterium SURF_17</name>
    <dbReference type="NCBI Taxonomy" id="2093361"/>
    <lineage>
        <taxon>Bacteria</taxon>
        <taxon>Pseudomonadati</taxon>
        <taxon>Candidatus Hydrogenedentota</taxon>
        <taxon>Candidatus Abyssobacteria</taxon>
    </lineage>
</organism>
<name>A0A419ET65_9BACT</name>
<accession>A0A419ET65</accession>
<dbReference type="SUPFAM" id="SSF56601">
    <property type="entry name" value="beta-lactamase/transpeptidase-like"/>
    <property type="match status" value="1"/>
</dbReference>
<reference evidence="2 3" key="1">
    <citation type="journal article" date="2017" name="ISME J.">
        <title>Energy and carbon metabolisms in a deep terrestrial subsurface fluid microbial community.</title>
        <authorList>
            <person name="Momper L."/>
            <person name="Jungbluth S.P."/>
            <person name="Lee M.D."/>
            <person name="Amend J.P."/>
        </authorList>
    </citation>
    <scope>NUCLEOTIDE SEQUENCE [LARGE SCALE GENOMIC DNA]</scope>
    <source>
        <strain evidence="2">SURF_17</strain>
    </source>
</reference>
<dbReference type="Proteomes" id="UP000285961">
    <property type="component" value="Unassembled WGS sequence"/>
</dbReference>
<evidence type="ECO:0000313" key="3">
    <source>
        <dbReference type="Proteomes" id="UP000285961"/>
    </source>
</evidence>
<proteinExistence type="predicted"/>
<dbReference type="GO" id="GO:0016787">
    <property type="term" value="F:hydrolase activity"/>
    <property type="evidence" value="ECO:0007669"/>
    <property type="project" value="UniProtKB-KW"/>
</dbReference>
<sequence>MKARRLLLGILLLPLVVVAVAIVVGCVVWSPTYVYRCLAWGQSDIRDCDRFPYRGVGNEPPVFHFARGPENNVVSDLFDDIEYRSKGKKTRIGDLDDFLKANDTTGFIVIKDDAIWYENYFNGYTRDSVNTSFSMAKSFTSALIGIAIGEGFIEGVDDPVTKYLPELEGKGFDAVTIKHLLLMASGIKYVENGTPWGDDARTYYDPDLRRVALEAPITAPVGKYFLYNNYHPMFLGMILERATGKPVAQYLEEKIWKPLGMEYPASWSIDSEESGFEKMESGINARAIDFAKFGRLFLNRGRWDGQQIVLEEWVAESTRRDRSRENPDYYAFAAFNRDFFASGKGYYKYMWWGYTRDEENDDFIACGHLGQFIYVCPAHDVIIVRNGKTTGAVDMWTGVLFAMASALGNEGK</sequence>
<dbReference type="PANTHER" id="PTHR43283">
    <property type="entry name" value="BETA-LACTAMASE-RELATED"/>
    <property type="match status" value="1"/>
</dbReference>
<dbReference type="InterPro" id="IPR012338">
    <property type="entry name" value="Beta-lactam/transpept-like"/>
</dbReference>
<feature type="domain" description="Beta-lactamase-related" evidence="1">
    <location>
        <begin position="107"/>
        <end position="384"/>
    </location>
</feature>
<dbReference type="InterPro" id="IPR001466">
    <property type="entry name" value="Beta-lactam-related"/>
</dbReference>
<evidence type="ECO:0000313" key="2">
    <source>
        <dbReference type="EMBL" id="RJP66990.1"/>
    </source>
</evidence>
<gene>
    <name evidence="2" type="ORF">C4532_15340</name>
</gene>
<dbReference type="EMBL" id="QZKI01000110">
    <property type="protein sequence ID" value="RJP66990.1"/>
    <property type="molecule type" value="Genomic_DNA"/>
</dbReference>
<keyword evidence="2" id="KW-0378">Hydrolase</keyword>
<dbReference type="PROSITE" id="PS51257">
    <property type="entry name" value="PROKAR_LIPOPROTEIN"/>
    <property type="match status" value="1"/>
</dbReference>
<dbReference type="Gene3D" id="3.40.710.10">
    <property type="entry name" value="DD-peptidase/beta-lactamase superfamily"/>
    <property type="match status" value="1"/>
</dbReference>
<protein>
    <submittedName>
        <fullName evidence="2">Class C beta-lactamase-related serine hydrolase</fullName>
    </submittedName>
</protein>
<dbReference type="Pfam" id="PF00144">
    <property type="entry name" value="Beta-lactamase"/>
    <property type="match status" value="1"/>
</dbReference>
<dbReference type="AlphaFoldDB" id="A0A419ET65"/>
<dbReference type="InterPro" id="IPR050789">
    <property type="entry name" value="Diverse_Enzym_Activities"/>
</dbReference>